<gene>
    <name evidence="2" type="ORF">SBOR_4258</name>
</gene>
<feature type="region of interest" description="Disordered" evidence="1">
    <location>
        <begin position="170"/>
        <end position="212"/>
    </location>
</feature>
<feature type="compositionally biased region" description="Low complexity" evidence="1">
    <location>
        <begin position="293"/>
        <end position="302"/>
    </location>
</feature>
<dbReference type="OrthoDB" id="3555475at2759"/>
<feature type="compositionally biased region" description="Polar residues" evidence="1">
    <location>
        <begin position="175"/>
        <end position="192"/>
    </location>
</feature>
<dbReference type="HOGENOM" id="CLU_483943_0_0_1"/>
<proteinExistence type="predicted"/>
<feature type="compositionally biased region" description="Basic and acidic residues" evidence="1">
    <location>
        <begin position="377"/>
        <end position="390"/>
    </location>
</feature>
<evidence type="ECO:0000256" key="1">
    <source>
        <dbReference type="SAM" id="MobiDB-lite"/>
    </source>
</evidence>
<accession>W9CF90</accession>
<evidence type="ECO:0000313" key="3">
    <source>
        <dbReference type="Proteomes" id="UP000019487"/>
    </source>
</evidence>
<evidence type="ECO:0000313" key="2">
    <source>
        <dbReference type="EMBL" id="ESZ95402.1"/>
    </source>
</evidence>
<keyword evidence="3" id="KW-1185">Reference proteome</keyword>
<feature type="compositionally biased region" description="Polar residues" evidence="1">
    <location>
        <begin position="303"/>
        <end position="318"/>
    </location>
</feature>
<name>W9CF90_SCLBF</name>
<feature type="region of interest" description="Disordered" evidence="1">
    <location>
        <begin position="336"/>
        <end position="413"/>
    </location>
</feature>
<dbReference type="Proteomes" id="UP000019487">
    <property type="component" value="Unassembled WGS sequence"/>
</dbReference>
<dbReference type="EMBL" id="AYSA01000188">
    <property type="protein sequence ID" value="ESZ95402.1"/>
    <property type="molecule type" value="Genomic_DNA"/>
</dbReference>
<reference evidence="2 3" key="1">
    <citation type="journal article" date="2014" name="Genome Announc.">
        <title>Draft genome sequence of Sclerotinia borealis, a psychrophilic plant pathogenic fungus.</title>
        <authorList>
            <person name="Mardanov A.V."/>
            <person name="Beletsky A.V."/>
            <person name="Kadnikov V.V."/>
            <person name="Ignatov A.N."/>
            <person name="Ravin N.V."/>
        </authorList>
    </citation>
    <scope>NUCLEOTIDE SEQUENCE [LARGE SCALE GENOMIC DNA]</scope>
    <source>
        <strain evidence="3">F-4157</strain>
    </source>
</reference>
<protein>
    <submittedName>
        <fullName evidence="2">Uncharacterized protein</fullName>
    </submittedName>
</protein>
<feature type="compositionally biased region" description="Low complexity" evidence="1">
    <location>
        <begin position="396"/>
        <end position="413"/>
    </location>
</feature>
<organism evidence="2 3">
    <name type="scientific">Sclerotinia borealis (strain F-4128)</name>
    <dbReference type="NCBI Taxonomy" id="1432307"/>
    <lineage>
        <taxon>Eukaryota</taxon>
        <taxon>Fungi</taxon>
        <taxon>Dikarya</taxon>
        <taxon>Ascomycota</taxon>
        <taxon>Pezizomycotina</taxon>
        <taxon>Leotiomycetes</taxon>
        <taxon>Helotiales</taxon>
        <taxon>Sclerotiniaceae</taxon>
        <taxon>Sclerotinia</taxon>
    </lineage>
</organism>
<sequence length="516" mass="57563">MDSPPHHPKVIRRVDGMQRLRVGTSISRASLLATLQNSPHTGRMVVMKRNIMRKIPSPIRTALMTLRGGTTIKIRRMISEPFNVVKFVDGEPVLMHRYHELVMDPRDPCIPLSELQAINERFPMTMSPSRGRGSAGTPTHTVAAQAPAALESATAAPVLCLQRSSPRHLTINAPDLSSTTVDGKTVDPSTQPHRPIRPPPASSSETSRAWRTHAENARKSYMKLSRAVDTIFQEKQQLEDRNRQLEEELQTQRAAASQQRAFLSHFKMMLERESMKVELLEKKLENAAEVAAATEASKANNVKRSSSQRTAESTESWSYSDEAKFHAVKFPIPFPPPSPTVSMIPSGNSSISTAETDDRKGWVTATKILTGSGSEDQSDHEGSKDSENHQPEPASPIELPTELPTEPTTPATHPAFTIRTTLNHINFNSSIDSRITRHPAFFRIPISPIQETLASACVDWCLELFGWEWCSVPDLKLVDPFAGEKRRRRGFGRVFQGRELVDLRLSGLRGEREEEE</sequence>
<feature type="region of interest" description="Disordered" evidence="1">
    <location>
        <begin position="293"/>
        <end position="318"/>
    </location>
</feature>
<comment type="caution">
    <text evidence="2">The sequence shown here is derived from an EMBL/GenBank/DDBJ whole genome shotgun (WGS) entry which is preliminary data.</text>
</comment>
<dbReference type="AlphaFoldDB" id="W9CF90"/>